<evidence type="ECO:0000256" key="1">
    <source>
        <dbReference type="ARBA" id="ARBA00007734"/>
    </source>
</evidence>
<dbReference type="InterPro" id="IPR000189">
    <property type="entry name" value="Transglyc_AS"/>
</dbReference>
<dbReference type="SUPFAM" id="SSF54106">
    <property type="entry name" value="LysM domain"/>
    <property type="match status" value="3"/>
</dbReference>
<dbReference type="PROSITE" id="PS51782">
    <property type="entry name" value="LYSM"/>
    <property type="match status" value="3"/>
</dbReference>
<dbReference type="RefSeq" id="WP_090193683.1">
    <property type="nucleotide sequence ID" value="NZ_LT629785.1"/>
</dbReference>
<feature type="domain" description="LysM" evidence="3">
    <location>
        <begin position="469"/>
        <end position="512"/>
    </location>
</feature>
<organism evidence="4 5">
    <name type="scientific">Pseudomonas pohangensis</name>
    <dbReference type="NCBI Taxonomy" id="364197"/>
    <lineage>
        <taxon>Bacteria</taxon>
        <taxon>Pseudomonadati</taxon>
        <taxon>Pseudomonadota</taxon>
        <taxon>Gammaproteobacteria</taxon>
        <taxon>Pseudomonadales</taxon>
        <taxon>Pseudomonadaceae</taxon>
        <taxon>Pseudomonas</taxon>
    </lineage>
</organism>
<dbReference type="PANTHER" id="PTHR33734:SF22">
    <property type="entry name" value="MEMBRANE-BOUND LYTIC MUREIN TRANSGLYCOSYLASE D"/>
    <property type="match status" value="1"/>
</dbReference>
<dbReference type="EMBL" id="LT629785">
    <property type="protein sequence ID" value="SDU02772.1"/>
    <property type="molecule type" value="Genomic_DNA"/>
</dbReference>
<dbReference type="GO" id="GO:0000270">
    <property type="term" value="P:peptidoglycan metabolic process"/>
    <property type="evidence" value="ECO:0007669"/>
    <property type="project" value="InterPro"/>
</dbReference>
<dbReference type="Gene3D" id="3.10.350.10">
    <property type="entry name" value="LysM domain"/>
    <property type="match status" value="3"/>
</dbReference>
<sequence>MSSLPCTHTYLDALARLFRATTIGCFLVLAMAGCQSMHSPDDNDNGSTTDRAIGLETPPSPLLVEQAPDDIWERIRLGYKLQDQIGTNPRISRQRLWFASRPSIITTSAQRSSPYIHYVVEQLDQKNMPLELALLPVIESSYNPMAYSRSSAAGIWQFIPSTGRHFNLQQTSWYDGRRDIAASTNAAIIYLDRLHSMFNGDWLLALAAYNAGEGTVSRAIERNQKLGLPTDYWNLQLPKETTEYVPKLLAVSQIVLSPEAYGVNLPDVANQPYFEIVEFRERMQLSSVAKITEIDEDELLVLNPAYKKGLTMDGPQHLLVPVAMAEQFEANLALHKPEETLDWQEYQVRPGDSLHSIANRYYLTVNTLKDINQLKSNHLRVGQRLSIPVDPKQKYATPVYEVPARKAPVNRQYVVRAGDNLGLIAKNNGVAVADIKRWNQLRNNHLKIGQKLQLRGGTAATGSKSTKATTHKVRSGDTLYRIAQLYKVDLKQLQKWNPGVGKHLKVGQKLAINSY</sequence>
<dbReference type="STRING" id="364197.SAMN05216296_1351"/>
<proteinExistence type="inferred from homology"/>
<dbReference type="SMART" id="SM00257">
    <property type="entry name" value="LysM"/>
    <property type="match status" value="3"/>
</dbReference>
<feature type="domain" description="LysM" evidence="3">
    <location>
        <begin position="411"/>
        <end position="454"/>
    </location>
</feature>
<dbReference type="OrthoDB" id="9815002at2"/>
<dbReference type="CDD" id="cd00118">
    <property type="entry name" value="LysM"/>
    <property type="match status" value="3"/>
</dbReference>
<evidence type="ECO:0000259" key="3">
    <source>
        <dbReference type="PROSITE" id="PS51782"/>
    </source>
</evidence>
<dbReference type="InterPro" id="IPR018392">
    <property type="entry name" value="LysM"/>
</dbReference>
<dbReference type="InterPro" id="IPR008258">
    <property type="entry name" value="Transglycosylase_SLT_dom_1"/>
</dbReference>
<dbReference type="Proteomes" id="UP000243232">
    <property type="component" value="Chromosome I"/>
</dbReference>
<dbReference type="PANTHER" id="PTHR33734">
    <property type="entry name" value="LYSM DOMAIN-CONTAINING GPI-ANCHORED PROTEIN 2"/>
    <property type="match status" value="1"/>
</dbReference>
<dbReference type="GO" id="GO:0008932">
    <property type="term" value="F:lytic endotransglycosylase activity"/>
    <property type="evidence" value="ECO:0007669"/>
    <property type="project" value="TreeGrafter"/>
</dbReference>
<keyword evidence="5" id="KW-1185">Reference proteome</keyword>
<dbReference type="FunFam" id="1.10.530.10:FF:000004">
    <property type="entry name" value="Membrane-bound lytic murein transglycosylase D"/>
    <property type="match status" value="1"/>
</dbReference>
<dbReference type="Pfam" id="PF01476">
    <property type="entry name" value="LysM"/>
    <property type="match status" value="3"/>
</dbReference>
<dbReference type="CDD" id="cd16894">
    <property type="entry name" value="MltD-like"/>
    <property type="match status" value="1"/>
</dbReference>
<dbReference type="SUPFAM" id="SSF53955">
    <property type="entry name" value="Lysozyme-like"/>
    <property type="match status" value="1"/>
</dbReference>
<feature type="region of interest" description="Disordered" evidence="2">
    <location>
        <begin position="39"/>
        <end position="59"/>
    </location>
</feature>
<dbReference type="AlphaFoldDB" id="A0A1H2F610"/>
<comment type="similarity">
    <text evidence="1">Belongs to the transglycosylase Slt family.</text>
</comment>
<dbReference type="PROSITE" id="PS00922">
    <property type="entry name" value="TRANSGLYCOSYLASE"/>
    <property type="match status" value="1"/>
</dbReference>
<dbReference type="Pfam" id="PF01464">
    <property type="entry name" value="SLT"/>
    <property type="match status" value="1"/>
</dbReference>
<dbReference type="Gene3D" id="1.10.530.10">
    <property type="match status" value="1"/>
</dbReference>
<dbReference type="InterPro" id="IPR036779">
    <property type="entry name" value="LysM_dom_sf"/>
</dbReference>
<evidence type="ECO:0000313" key="4">
    <source>
        <dbReference type="EMBL" id="SDU02772.1"/>
    </source>
</evidence>
<dbReference type="InterPro" id="IPR023346">
    <property type="entry name" value="Lysozyme-like_dom_sf"/>
</dbReference>
<protein>
    <submittedName>
        <fullName evidence="4">Membrane-bound lytic murein transglycosylase D</fullName>
    </submittedName>
</protein>
<accession>A0A1H2F610</accession>
<evidence type="ECO:0000313" key="5">
    <source>
        <dbReference type="Proteomes" id="UP000243232"/>
    </source>
</evidence>
<dbReference type="GO" id="GO:0016020">
    <property type="term" value="C:membrane"/>
    <property type="evidence" value="ECO:0007669"/>
    <property type="project" value="InterPro"/>
</dbReference>
<gene>
    <name evidence="4" type="ORF">SAMN05216296_1351</name>
</gene>
<feature type="domain" description="LysM" evidence="3">
    <location>
        <begin position="344"/>
        <end position="387"/>
    </location>
</feature>
<name>A0A1H2F610_9PSED</name>
<reference evidence="5" key="1">
    <citation type="submission" date="2016-10" db="EMBL/GenBank/DDBJ databases">
        <authorList>
            <person name="Varghese N."/>
            <person name="Submissions S."/>
        </authorList>
    </citation>
    <scope>NUCLEOTIDE SEQUENCE [LARGE SCALE GENOMIC DNA]</scope>
    <source>
        <strain evidence="5">DSM 17875</strain>
    </source>
</reference>
<evidence type="ECO:0000256" key="2">
    <source>
        <dbReference type="SAM" id="MobiDB-lite"/>
    </source>
</evidence>